<evidence type="ECO:0000256" key="1">
    <source>
        <dbReference type="SAM" id="SignalP"/>
    </source>
</evidence>
<dbReference type="Proteomes" id="UP000314294">
    <property type="component" value="Unassembled WGS sequence"/>
</dbReference>
<dbReference type="AlphaFoldDB" id="A0A4Z2HX01"/>
<gene>
    <name evidence="2" type="ORF">EYF80_020199</name>
</gene>
<reference evidence="2 3" key="1">
    <citation type="submission" date="2019-03" db="EMBL/GenBank/DDBJ databases">
        <title>First draft genome of Liparis tanakae, snailfish: a comprehensive survey of snailfish specific genes.</title>
        <authorList>
            <person name="Kim W."/>
            <person name="Song I."/>
            <person name="Jeong J.-H."/>
            <person name="Kim D."/>
            <person name="Kim S."/>
            <person name="Ryu S."/>
            <person name="Song J.Y."/>
            <person name="Lee S.K."/>
        </authorList>
    </citation>
    <scope>NUCLEOTIDE SEQUENCE [LARGE SCALE GENOMIC DNA]</scope>
    <source>
        <tissue evidence="2">Muscle</tissue>
    </source>
</reference>
<dbReference type="EMBL" id="SRLO01000174">
    <property type="protein sequence ID" value="TNN69554.1"/>
    <property type="molecule type" value="Genomic_DNA"/>
</dbReference>
<evidence type="ECO:0000313" key="2">
    <source>
        <dbReference type="EMBL" id="TNN69554.1"/>
    </source>
</evidence>
<keyword evidence="3" id="KW-1185">Reference proteome</keyword>
<comment type="caution">
    <text evidence="2">The sequence shown here is derived from an EMBL/GenBank/DDBJ whole genome shotgun (WGS) entry which is preliminary data.</text>
</comment>
<keyword evidence="1" id="KW-0732">Signal</keyword>
<feature type="signal peptide" evidence="1">
    <location>
        <begin position="1"/>
        <end position="20"/>
    </location>
</feature>
<proteinExistence type="predicted"/>
<name>A0A4Z2HX01_9TELE</name>
<accession>A0A4Z2HX01</accession>
<feature type="chain" id="PRO_5021364519" evidence="1">
    <location>
        <begin position="21"/>
        <end position="63"/>
    </location>
</feature>
<protein>
    <submittedName>
        <fullName evidence="2">Uncharacterized protein</fullName>
    </submittedName>
</protein>
<organism evidence="2 3">
    <name type="scientific">Liparis tanakae</name>
    <name type="common">Tanaka's snailfish</name>
    <dbReference type="NCBI Taxonomy" id="230148"/>
    <lineage>
        <taxon>Eukaryota</taxon>
        <taxon>Metazoa</taxon>
        <taxon>Chordata</taxon>
        <taxon>Craniata</taxon>
        <taxon>Vertebrata</taxon>
        <taxon>Euteleostomi</taxon>
        <taxon>Actinopterygii</taxon>
        <taxon>Neopterygii</taxon>
        <taxon>Teleostei</taxon>
        <taxon>Neoteleostei</taxon>
        <taxon>Acanthomorphata</taxon>
        <taxon>Eupercaria</taxon>
        <taxon>Perciformes</taxon>
        <taxon>Cottioidei</taxon>
        <taxon>Cottales</taxon>
        <taxon>Liparidae</taxon>
        <taxon>Liparis</taxon>
    </lineage>
</organism>
<sequence length="63" mass="6745">MLACCSLLLTWLMLATGVLSQRPCTDLLPLDLLARVLPRSGQAPPPQVVQVGGMVGGEKERDE</sequence>
<evidence type="ECO:0000313" key="3">
    <source>
        <dbReference type="Proteomes" id="UP000314294"/>
    </source>
</evidence>